<feature type="binding site" evidence="18">
    <location>
        <position position="73"/>
    </location>
    <ligand>
        <name>UDP-N-acetyl-alpha-D-glucosamine</name>
        <dbReference type="ChEBI" id="CHEBI:57705"/>
    </ligand>
</feature>
<keyword evidence="10 18" id="KW-0133">Cell shape</keyword>
<comment type="function">
    <text evidence="17 18">Catalyzes the last two sequential reactions in the de novo biosynthetic pathway for UDP-N-acetylglucosamine (UDP-GlcNAc). The C-terminal domain catalyzes the transfer of acetyl group from acetyl coenzyme A to glucosamine-1-phosphate (GlcN-1-P) to produce N-acetylglucosamine-1-phosphate (GlcNAc-1-P), which is converted into UDP-GlcNAc by the transfer of uridine 5-monophosphate (from uridine 5-triphosphate), a reaction catalyzed by the N-terminal domain.</text>
</comment>
<dbReference type="CDD" id="cd03353">
    <property type="entry name" value="LbH_GlmU_C"/>
    <property type="match status" value="1"/>
</dbReference>
<dbReference type="GO" id="GO:0006048">
    <property type="term" value="P:UDP-N-acetylglucosamine biosynthetic process"/>
    <property type="evidence" value="ECO:0007669"/>
    <property type="project" value="UniProtKB-UniPathway"/>
</dbReference>
<feature type="binding site" evidence="18">
    <location>
        <position position="224"/>
    </location>
    <ligand>
        <name>UDP-N-acetyl-alpha-D-glucosamine</name>
        <dbReference type="ChEBI" id="CHEBI:57705"/>
    </ligand>
</feature>
<feature type="binding site" evidence="18">
    <location>
        <position position="420"/>
    </location>
    <ligand>
        <name>acetyl-CoA</name>
        <dbReference type="ChEBI" id="CHEBI:57288"/>
    </ligand>
</feature>
<feature type="domain" description="MobA-like NTP transferase" evidence="19">
    <location>
        <begin position="6"/>
        <end position="119"/>
    </location>
</feature>
<dbReference type="KEGG" id="tbn:TBH_C0233"/>
<dbReference type="GO" id="GO:0005737">
    <property type="term" value="C:cytoplasm"/>
    <property type="evidence" value="ECO:0007669"/>
    <property type="project" value="UniProtKB-SubCell"/>
</dbReference>
<evidence type="ECO:0000256" key="6">
    <source>
        <dbReference type="ARBA" id="ARBA00022695"/>
    </source>
</evidence>
<dbReference type="InterPro" id="IPR029044">
    <property type="entry name" value="Nucleotide-diphossugar_trans"/>
</dbReference>
<keyword evidence="14 18" id="KW-0961">Cell wall biogenesis/degradation</keyword>
<evidence type="ECO:0000256" key="1">
    <source>
        <dbReference type="ARBA" id="ARBA00004496"/>
    </source>
</evidence>
<protein>
    <recommendedName>
        <fullName evidence="18">Bifunctional protein GlmU</fullName>
    </recommendedName>
    <domain>
        <recommendedName>
            <fullName evidence="18">UDP-N-acetylglucosamine pyrophosphorylase</fullName>
            <ecNumber evidence="18">2.7.7.23</ecNumber>
        </recommendedName>
        <alternativeName>
            <fullName evidence="18">N-acetylglucosamine-1-phosphate uridyltransferase</fullName>
        </alternativeName>
    </domain>
    <domain>
        <recommendedName>
            <fullName evidence="18">Glucosamine-1-phosphate N-acetyltransferase</fullName>
            <ecNumber evidence="18">2.3.1.157</ecNumber>
        </recommendedName>
    </domain>
</protein>
<dbReference type="GO" id="GO:0019134">
    <property type="term" value="F:glucosamine-1-phosphate N-acetyltransferase activity"/>
    <property type="evidence" value="ECO:0007669"/>
    <property type="project" value="UniProtKB-UniRule"/>
</dbReference>
<dbReference type="CDD" id="cd02540">
    <property type="entry name" value="GT2_GlmU_N_bac"/>
    <property type="match status" value="1"/>
</dbReference>
<feature type="binding site" evidence="18">
    <location>
        <position position="166"/>
    </location>
    <ligand>
        <name>UDP-N-acetyl-alpha-D-glucosamine</name>
        <dbReference type="ChEBI" id="CHEBI:57705"/>
    </ligand>
</feature>
<feature type="region of interest" description="Pyrophosphorylase" evidence="18">
    <location>
        <begin position="1"/>
        <end position="226"/>
    </location>
</feature>
<keyword evidence="5 18" id="KW-0808">Transferase</keyword>
<feature type="active site" description="Proton acceptor" evidence="18">
    <location>
        <position position="360"/>
    </location>
</feature>
<feature type="binding site" evidence="18">
    <location>
        <position position="22"/>
    </location>
    <ligand>
        <name>UDP-N-acetyl-alpha-D-glucosamine</name>
        <dbReference type="ChEBI" id="CHEBI:57705"/>
    </ligand>
</feature>
<comment type="subcellular location">
    <subcellularLocation>
        <location evidence="1 18">Cytoplasm</location>
    </subcellularLocation>
</comment>
<evidence type="ECO:0000256" key="13">
    <source>
        <dbReference type="ARBA" id="ARBA00023315"/>
    </source>
</evidence>
<feature type="binding site" evidence="18">
    <location>
        <position position="102"/>
    </location>
    <ligand>
        <name>Mg(2+)</name>
        <dbReference type="ChEBI" id="CHEBI:18420"/>
    </ligand>
</feature>
<dbReference type="Pfam" id="PF25087">
    <property type="entry name" value="GMPPB_C"/>
    <property type="match status" value="1"/>
</dbReference>
<evidence type="ECO:0000256" key="4">
    <source>
        <dbReference type="ARBA" id="ARBA00022490"/>
    </source>
</evidence>
<evidence type="ECO:0000256" key="8">
    <source>
        <dbReference type="ARBA" id="ARBA00022737"/>
    </source>
</evidence>
<dbReference type="UniPathway" id="UPA00113">
    <property type="reaction ID" value="UER00532"/>
</dbReference>
<comment type="catalytic activity">
    <reaction evidence="16 18">
        <text>N-acetyl-alpha-D-glucosamine 1-phosphate + UTP + H(+) = UDP-N-acetyl-alpha-D-glucosamine + diphosphate</text>
        <dbReference type="Rhea" id="RHEA:13509"/>
        <dbReference type="ChEBI" id="CHEBI:15378"/>
        <dbReference type="ChEBI" id="CHEBI:33019"/>
        <dbReference type="ChEBI" id="CHEBI:46398"/>
        <dbReference type="ChEBI" id="CHEBI:57705"/>
        <dbReference type="ChEBI" id="CHEBI:57776"/>
        <dbReference type="EC" id="2.7.7.23"/>
    </reaction>
</comment>
<dbReference type="Proteomes" id="UP000031631">
    <property type="component" value="Chromosome"/>
</dbReference>
<dbReference type="Pfam" id="PF12804">
    <property type="entry name" value="NTP_transf_3"/>
    <property type="match status" value="1"/>
</dbReference>
<sequence length="453" mass="48630">MKLGIVILAAGQGTRMKSRLPKVLHTLAGRPLLAHVMDTAASLQPDRMVVVYGHGGEQVREALDAPELQWVEQASRLGTGHAVQQAIPVLKDVDQVLILYGDVPLMRPGSLQSLVEKAASGFGLMTIDLDDPTGYGRILRNEQGQVQGIVEEKDATPEQLQIREVNTGIMLVEARSLERWLEQITPQNAQGEYYLTDIVALAVAEGVEIAVAQPAEAVEAEGVNDRLQLASLERVYQRWQADALMRGGVTLRDPNRFDLRGHLHTGLDVSLDVNVVVEGDVVLGDNVSVGANTVLRNVRVADNTVIRENCVIEDAIIGPDSAIGPFSRIRPGTELVGGAHVGNFVEIKNSRIGLGSKVNHLTYIGDTDMGAGVNIGAGTITCNYDGAFKHRTRIEDKAFIGSNTALVAPVSVGEDATIGAGSVIVKDAPPGELTLARGKQVTIRGWKRPKKET</sequence>
<dbReference type="EMBL" id="AP012273">
    <property type="protein sequence ID" value="BAO43179.1"/>
    <property type="molecule type" value="Genomic_DNA"/>
</dbReference>
<feature type="binding site" evidence="18">
    <location>
        <begin position="383"/>
        <end position="384"/>
    </location>
    <ligand>
        <name>acetyl-CoA</name>
        <dbReference type="ChEBI" id="CHEBI:57288"/>
    </ligand>
</feature>
<evidence type="ECO:0000259" key="19">
    <source>
        <dbReference type="Pfam" id="PF12804"/>
    </source>
</evidence>
<dbReference type="InterPro" id="IPR001451">
    <property type="entry name" value="Hexapep"/>
</dbReference>
<dbReference type="InterPro" id="IPR011004">
    <property type="entry name" value="Trimer_LpxA-like_sf"/>
</dbReference>
<comment type="similarity">
    <text evidence="3 18">In the N-terminal section; belongs to the N-acetylglucosamine-1-phosphate uridyltransferase family.</text>
</comment>
<evidence type="ECO:0000256" key="12">
    <source>
        <dbReference type="ARBA" id="ARBA00023268"/>
    </source>
</evidence>
<reference evidence="21 22" key="1">
    <citation type="journal article" date="2014" name="PLoS ONE">
        <title>Physiological and genomic features of a novel sulfur-oxidizing gammaproteobacterium belonging to a previously uncultivated symbiotic lineage isolated from a hydrothermal vent.</title>
        <authorList>
            <person name="Nunoura T."/>
            <person name="Takaki Y."/>
            <person name="Kazama H."/>
            <person name="Kakuta J."/>
            <person name="Shimamura S."/>
            <person name="Makita H."/>
            <person name="Hirai M."/>
            <person name="Miyazaki M."/>
            <person name="Takai K."/>
        </authorList>
    </citation>
    <scope>NUCLEOTIDE SEQUENCE [LARGE SCALE GENOMIC DNA]</scope>
    <source>
        <strain evidence="21 22">Hiromi1</strain>
    </source>
</reference>
<comment type="similarity">
    <text evidence="2 18">In the C-terminal section; belongs to the transferase hexapeptide repeat family.</text>
</comment>
<dbReference type="InterPro" id="IPR005882">
    <property type="entry name" value="Bifunctional_GlmU"/>
</dbReference>
<keyword evidence="11 18" id="KW-0573">Peptidoglycan synthesis</keyword>
<dbReference type="InterPro" id="IPR038009">
    <property type="entry name" value="GlmU_C_LbH"/>
</dbReference>
<feature type="binding site" evidence="18">
    <location>
        <begin position="8"/>
        <end position="11"/>
    </location>
    <ligand>
        <name>UDP-N-acetyl-alpha-D-glucosamine</name>
        <dbReference type="ChEBI" id="CHEBI:57705"/>
    </ligand>
</feature>
<dbReference type="RefSeq" id="WP_041064552.1">
    <property type="nucleotide sequence ID" value="NZ_AP012273.1"/>
</dbReference>
<feature type="binding site" evidence="18">
    <location>
        <position position="136"/>
    </location>
    <ligand>
        <name>UDP-N-acetyl-alpha-D-glucosamine</name>
        <dbReference type="ChEBI" id="CHEBI:57705"/>
    </ligand>
</feature>
<dbReference type="Gene3D" id="2.160.10.10">
    <property type="entry name" value="Hexapeptide repeat proteins"/>
    <property type="match status" value="1"/>
</dbReference>
<evidence type="ECO:0000256" key="18">
    <source>
        <dbReference type="HAMAP-Rule" id="MF_01631"/>
    </source>
</evidence>
<keyword evidence="9 18" id="KW-0460">Magnesium</keyword>
<dbReference type="GO" id="GO:0071555">
    <property type="term" value="P:cell wall organization"/>
    <property type="evidence" value="ECO:0007669"/>
    <property type="project" value="UniProtKB-KW"/>
</dbReference>
<dbReference type="NCBIfam" id="TIGR01173">
    <property type="entry name" value="glmU"/>
    <property type="match status" value="1"/>
</dbReference>
<evidence type="ECO:0000256" key="15">
    <source>
        <dbReference type="ARBA" id="ARBA00048247"/>
    </source>
</evidence>
<dbReference type="SUPFAM" id="SSF51161">
    <property type="entry name" value="Trimeric LpxA-like enzymes"/>
    <property type="match status" value="1"/>
</dbReference>
<feature type="binding site" evidence="18">
    <location>
        <position position="348"/>
    </location>
    <ligand>
        <name>UDP-N-acetyl-alpha-D-glucosamine</name>
        <dbReference type="ChEBI" id="CHEBI:57705"/>
    </ligand>
</feature>
<dbReference type="GO" id="GO:0016020">
    <property type="term" value="C:membrane"/>
    <property type="evidence" value="ECO:0007669"/>
    <property type="project" value="GOC"/>
</dbReference>
<comment type="pathway">
    <text evidence="18">Nucleotide-sugar biosynthesis; UDP-N-acetyl-alpha-D-glucosamine biosynthesis; UDP-N-acetyl-alpha-D-glucosamine from N-acetyl-alpha-D-glucosamine 1-phosphate: step 1/1.</text>
</comment>
<dbReference type="GO" id="GO:0008360">
    <property type="term" value="P:regulation of cell shape"/>
    <property type="evidence" value="ECO:0007669"/>
    <property type="project" value="UniProtKB-KW"/>
</dbReference>
<evidence type="ECO:0000256" key="2">
    <source>
        <dbReference type="ARBA" id="ARBA00007707"/>
    </source>
</evidence>
<organism evidence="21 22">
    <name type="scientific">Thiolapillus brandeum</name>
    <dbReference type="NCBI Taxonomy" id="1076588"/>
    <lineage>
        <taxon>Bacteria</taxon>
        <taxon>Pseudomonadati</taxon>
        <taxon>Pseudomonadota</taxon>
        <taxon>Gammaproteobacteria</taxon>
        <taxon>Chromatiales</taxon>
        <taxon>Sedimenticolaceae</taxon>
        <taxon>Thiolapillus</taxon>
    </lineage>
</organism>
<evidence type="ECO:0000256" key="3">
    <source>
        <dbReference type="ARBA" id="ARBA00007947"/>
    </source>
</evidence>
<dbReference type="HAMAP" id="MF_01631">
    <property type="entry name" value="GlmU"/>
    <property type="match status" value="1"/>
</dbReference>
<evidence type="ECO:0000256" key="5">
    <source>
        <dbReference type="ARBA" id="ARBA00022679"/>
    </source>
</evidence>
<dbReference type="OrthoDB" id="9775031at2"/>
<feature type="region of interest" description="Linker" evidence="18">
    <location>
        <begin position="227"/>
        <end position="247"/>
    </location>
</feature>
<keyword evidence="4 18" id="KW-0963">Cytoplasm</keyword>
<dbReference type="GO" id="GO:0009252">
    <property type="term" value="P:peptidoglycan biosynthetic process"/>
    <property type="evidence" value="ECO:0007669"/>
    <property type="project" value="UniProtKB-UniRule"/>
</dbReference>
<keyword evidence="6 18" id="KW-0548">Nucleotidyltransferase</keyword>
<evidence type="ECO:0000256" key="17">
    <source>
        <dbReference type="ARBA" id="ARBA00049628"/>
    </source>
</evidence>
<feature type="region of interest" description="N-acetyltransferase" evidence="18">
    <location>
        <begin position="248"/>
        <end position="453"/>
    </location>
</feature>
<dbReference type="GO" id="GO:0003977">
    <property type="term" value="F:UDP-N-acetylglucosamine diphosphorylase activity"/>
    <property type="evidence" value="ECO:0007669"/>
    <property type="project" value="UniProtKB-UniRule"/>
</dbReference>
<dbReference type="EC" id="2.7.7.23" evidence="18"/>
<proteinExistence type="inferred from homology"/>
<evidence type="ECO:0000313" key="21">
    <source>
        <dbReference type="EMBL" id="BAO43179.1"/>
    </source>
</evidence>
<dbReference type="SUPFAM" id="SSF53448">
    <property type="entry name" value="Nucleotide-diphospho-sugar transferases"/>
    <property type="match status" value="1"/>
</dbReference>
<dbReference type="GO" id="GO:0000902">
    <property type="term" value="P:cell morphogenesis"/>
    <property type="evidence" value="ECO:0007669"/>
    <property type="project" value="UniProtKB-UniRule"/>
</dbReference>
<feature type="binding site" evidence="18">
    <location>
        <begin position="100"/>
        <end position="102"/>
    </location>
    <ligand>
        <name>UDP-N-acetyl-alpha-D-glucosamine</name>
        <dbReference type="ChEBI" id="CHEBI:57705"/>
    </ligand>
</feature>
<evidence type="ECO:0000256" key="16">
    <source>
        <dbReference type="ARBA" id="ARBA00048493"/>
    </source>
</evidence>
<evidence type="ECO:0000256" key="7">
    <source>
        <dbReference type="ARBA" id="ARBA00022723"/>
    </source>
</evidence>
<keyword evidence="22" id="KW-1185">Reference proteome</keyword>
<keyword evidence="13 18" id="KW-0012">Acyltransferase</keyword>
<feature type="binding site" evidence="18">
    <location>
        <position position="374"/>
    </location>
    <ligand>
        <name>UDP-N-acetyl-alpha-D-glucosamine</name>
        <dbReference type="ChEBI" id="CHEBI:57705"/>
    </ligand>
</feature>
<feature type="domain" description="Mannose-1-phosphate guanyltransferase C-terminal" evidence="20">
    <location>
        <begin position="269"/>
        <end position="331"/>
    </location>
</feature>
<feature type="binding site" evidence="18">
    <location>
        <position position="363"/>
    </location>
    <ligand>
        <name>UDP-N-acetyl-alpha-D-glucosamine</name>
        <dbReference type="ChEBI" id="CHEBI:57705"/>
    </ligand>
</feature>
<feature type="binding site" evidence="18">
    <location>
        <position position="402"/>
    </location>
    <ligand>
        <name>acetyl-CoA</name>
        <dbReference type="ChEBI" id="CHEBI:57288"/>
    </ligand>
</feature>
<dbReference type="PANTHER" id="PTHR43584">
    <property type="entry name" value="NUCLEOTIDYL TRANSFERASE"/>
    <property type="match status" value="1"/>
</dbReference>
<dbReference type="Pfam" id="PF00132">
    <property type="entry name" value="Hexapep"/>
    <property type="match status" value="1"/>
</dbReference>
<feature type="binding site" evidence="18">
    <location>
        <begin position="78"/>
        <end position="79"/>
    </location>
    <ligand>
        <name>UDP-N-acetyl-alpha-D-glucosamine</name>
        <dbReference type="ChEBI" id="CHEBI:57705"/>
    </ligand>
</feature>
<feature type="binding site" evidence="18">
    <location>
        <position position="151"/>
    </location>
    <ligand>
        <name>UDP-N-acetyl-alpha-D-glucosamine</name>
        <dbReference type="ChEBI" id="CHEBI:57705"/>
    </ligand>
</feature>
<evidence type="ECO:0000256" key="11">
    <source>
        <dbReference type="ARBA" id="ARBA00022984"/>
    </source>
</evidence>
<feature type="binding site" evidence="18">
    <location>
        <position position="437"/>
    </location>
    <ligand>
        <name>acetyl-CoA</name>
        <dbReference type="ChEBI" id="CHEBI:57288"/>
    </ligand>
</feature>
<evidence type="ECO:0000313" key="22">
    <source>
        <dbReference type="Proteomes" id="UP000031631"/>
    </source>
</evidence>
<keyword evidence="12 18" id="KW-0511">Multifunctional enzyme</keyword>
<dbReference type="AlphaFoldDB" id="A0A7U6JFT0"/>
<gene>
    <name evidence="18 21" type="primary">glmU</name>
    <name evidence="21" type="ORF">TBH_C0233</name>
</gene>
<dbReference type="InterPro" id="IPR050065">
    <property type="entry name" value="GlmU-like"/>
</dbReference>
<keyword evidence="7 18" id="KW-0479">Metal-binding</keyword>
<comment type="subunit">
    <text evidence="18">Homotrimer.</text>
</comment>
<evidence type="ECO:0000256" key="14">
    <source>
        <dbReference type="ARBA" id="ARBA00023316"/>
    </source>
</evidence>
<name>A0A7U6JFT0_9GAMM</name>
<feature type="binding site" evidence="18">
    <location>
        <position position="377"/>
    </location>
    <ligand>
        <name>acetyl-CoA</name>
        <dbReference type="ChEBI" id="CHEBI:57288"/>
    </ligand>
</feature>
<accession>A0A7U6JFT0</accession>
<evidence type="ECO:0000259" key="20">
    <source>
        <dbReference type="Pfam" id="PF25087"/>
    </source>
</evidence>
<evidence type="ECO:0000256" key="9">
    <source>
        <dbReference type="ARBA" id="ARBA00022842"/>
    </source>
</evidence>
<dbReference type="InterPro" id="IPR056729">
    <property type="entry name" value="GMPPB_C"/>
</dbReference>
<evidence type="ECO:0000256" key="10">
    <source>
        <dbReference type="ARBA" id="ARBA00022960"/>
    </source>
</evidence>
<dbReference type="Gene3D" id="3.90.550.10">
    <property type="entry name" value="Spore Coat Polysaccharide Biosynthesis Protein SpsA, Chain A"/>
    <property type="match status" value="1"/>
</dbReference>
<comment type="cofactor">
    <cofactor evidence="18">
        <name>Mg(2+)</name>
        <dbReference type="ChEBI" id="CHEBI:18420"/>
    </cofactor>
    <text evidence="18">Binds 1 Mg(2+) ion per subunit.</text>
</comment>
<comment type="pathway">
    <text evidence="18">Bacterial outer membrane biogenesis; LPS lipid A biosynthesis.</text>
</comment>
<dbReference type="EC" id="2.3.1.157" evidence="18"/>
<dbReference type="GO" id="GO:0000287">
    <property type="term" value="F:magnesium ion binding"/>
    <property type="evidence" value="ECO:0007669"/>
    <property type="project" value="UniProtKB-UniRule"/>
</dbReference>
<dbReference type="GO" id="GO:0009245">
    <property type="term" value="P:lipid A biosynthetic process"/>
    <property type="evidence" value="ECO:0007669"/>
    <property type="project" value="UniProtKB-UniRule"/>
</dbReference>
<comment type="pathway">
    <text evidence="18">Nucleotide-sugar biosynthesis; UDP-N-acetyl-alpha-D-glucosamine biosynthesis; N-acetyl-alpha-D-glucosamine 1-phosphate from alpha-D-glucosamine 6-phosphate (route II): step 2/2.</text>
</comment>
<dbReference type="InterPro" id="IPR025877">
    <property type="entry name" value="MobA-like_NTP_Trfase"/>
</dbReference>
<dbReference type="UniPathway" id="UPA00973"/>
<comment type="catalytic activity">
    <reaction evidence="15 18">
        <text>alpha-D-glucosamine 1-phosphate + acetyl-CoA = N-acetyl-alpha-D-glucosamine 1-phosphate + CoA + H(+)</text>
        <dbReference type="Rhea" id="RHEA:13725"/>
        <dbReference type="ChEBI" id="CHEBI:15378"/>
        <dbReference type="ChEBI" id="CHEBI:57287"/>
        <dbReference type="ChEBI" id="CHEBI:57288"/>
        <dbReference type="ChEBI" id="CHEBI:57776"/>
        <dbReference type="ChEBI" id="CHEBI:58516"/>
        <dbReference type="EC" id="2.3.1.157"/>
    </reaction>
</comment>
<feature type="binding site" evidence="18">
    <location>
        <position position="330"/>
    </location>
    <ligand>
        <name>UDP-N-acetyl-alpha-D-glucosamine</name>
        <dbReference type="ChEBI" id="CHEBI:57705"/>
    </ligand>
</feature>
<feature type="binding site" evidence="18">
    <location>
        <position position="224"/>
    </location>
    <ligand>
        <name>Mg(2+)</name>
        <dbReference type="ChEBI" id="CHEBI:18420"/>
    </ligand>
</feature>
<dbReference type="PANTHER" id="PTHR43584:SF3">
    <property type="entry name" value="BIFUNCTIONAL PROTEIN GLMU"/>
    <property type="match status" value="1"/>
</dbReference>
<keyword evidence="8 18" id="KW-0677">Repeat</keyword>